<keyword evidence="4" id="KW-1185">Reference proteome</keyword>
<evidence type="ECO:0000313" key="4">
    <source>
        <dbReference type="Proteomes" id="UP001229651"/>
    </source>
</evidence>
<dbReference type="RefSeq" id="WP_306989738.1">
    <property type="nucleotide sequence ID" value="NZ_JAUSUT010000001.1"/>
</dbReference>
<gene>
    <name evidence="3" type="ORF">FB470_001431</name>
</gene>
<evidence type="ECO:0000256" key="1">
    <source>
        <dbReference type="SAM" id="MobiDB-lite"/>
    </source>
</evidence>
<feature type="chain" id="PRO_5046942830" description="Protein ImuA" evidence="2">
    <location>
        <begin position="24"/>
        <end position="231"/>
    </location>
</feature>
<accession>A0ABU0ERL1</accession>
<proteinExistence type="predicted"/>
<evidence type="ECO:0000256" key="2">
    <source>
        <dbReference type="SAM" id="SignalP"/>
    </source>
</evidence>
<organism evidence="3 4">
    <name type="scientific">Amycolatopsis thermophila</name>
    <dbReference type="NCBI Taxonomy" id="206084"/>
    <lineage>
        <taxon>Bacteria</taxon>
        <taxon>Bacillati</taxon>
        <taxon>Actinomycetota</taxon>
        <taxon>Actinomycetes</taxon>
        <taxon>Pseudonocardiales</taxon>
        <taxon>Pseudonocardiaceae</taxon>
        <taxon>Amycolatopsis</taxon>
    </lineage>
</organism>
<name>A0ABU0ERL1_9PSEU</name>
<evidence type="ECO:0000313" key="3">
    <source>
        <dbReference type="EMBL" id="MDQ0377437.1"/>
    </source>
</evidence>
<dbReference type="EMBL" id="JAUSUT010000001">
    <property type="protein sequence ID" value="MDQ0377437.1"/>
    <property type="molecule type" value="Genomic_DNA"/>
</dbReference>
<comment type="caution">
    <text evidence="3">The sequence shown here is derived from an EMBL/GenBank/DDBJ whole genome shotgun (WGS) entry which is preliminary data.</text>
</comment>
<dbReference type="Proteomes" id="UP001229651">
    <property type="component" value="Unassembled WGS sequence"/>
</dbReference>
<feature type="signal peptide" evidence="2">
    <location>
        <begin position="1"/>
        <end position="23"/>
    </location>
</feature>
<keyword evidence="2" id="KW-0732">Signal</keyword>
<protein>
    <recommendedName>
        <fullName evidence="5">Protein ImuA</fullName>
    </recommendedName>
</protein>
<reference evidence="3 4" key="1">
    <citation type="submission" date="2023-07" db="EMBL/GenBank/DDBJ databases">
        <title>Sequencing the genomes of 1000 actinobacteria strains.</title>
        <authorList>
            <person name="Klenk H.-P."/>
        </authorList>
    </citation>
    <scope>NUCLEOTIDE SEQUENCE [LARGE SCALE GENOMIC DNA]</scope>
    <source>
        <strain evidence="3 4">DSM 45805</strain>
    </source>
</reference>
<sequence>MTAPVATLAALPGVSTASGVAAAAEHARLTGRVLPVRPELRRLLPSAGLRRGSTIAVRGSASLLLALLAEATATGSWAAAVGMPDLGLVAAAELGVEVSRLALVPRPGAEFTAVTAALLDGVDVVAVAARGAAPQDARRLSARARHRGVVLLSLGPWPGAEVELRCEAGRWTGLEGGHGYLRERRVRVQGAGRGAATRPRRADLLLPGSAGAPAAAPPEPVRELSLAQEAG</sequence>
<feature type="region of interest" description="Disordered" evidence="1">
    <location>
        <begin position="191"/>
        <end position="231"/>
    </location>
</feature>
<evidence type="ECO:0008006" key="5">
    <source>
        <dbReference type="Google" id="ProtNLM"/>
    </source>
</evidence>